<proteinExistence type="predicted"/>
<organism evidence="1 2">
    <name type="scientific">Candidatus Bodocaedibacter vickermanii</name>
    <dbReference type="NCBI Taxonomy" id="2741701"/>
    <lineage>
        <taxon>Bacteria</taxon>
        <taxon>Pseudomonadati</taxon>
        <taxon>Pseudomonadota</taxon>
        <taxon>Alphaproteobacteria</taxon>
        <taxon>Holosporales</taxon>
        <taxon>Candidatus Paracaedibacteraceae</taxon>
        <taxon>Candidatus Bodocaedibacter</taxon>
    </lineage>
</organism>
<dbReference type="RefSeq" id="WP_350332407.1">
    <property type="nucleotide sequence ID" value="NZ_CP054719.1"/>
</dbReference>
<dbReference type="EMBL" id="CP054719">
    <property type="protein sequence ID" value="QOL19662.1"/>
    <property type="molecule type" value="Genomic_DNA"/>
</dbReference>
<keyword evidence="2" id="KW-1185">Reference proteome</keyword>
<dbReference type="AlphaFoldDB" id="A0A7L9RSY2"/>
<evidence type="ECO:0000313" key="2">
    <source>
        <dbReference type="Proteomes" id="UP000594001"/>
    </source>
</evidence>
<protein>
    <submittedName>
        <fullName evidence="1">Uncharacterized protein</fullName>
    </submittedName>
</protein>
<dbReference type="KEGG" id="pbal:CPBP_00426"/>
<dbReference type="Proteomes" id="UP000594001">
    <property type="component" value="Chromosome"/>
</dbReference>
<sequence length="134" mass="15570">MTSEKKRFFKRTKKVDDQTFEIGFFYKGSEDQYVKIRRDILAEAIEISDGILKKAEAADFITLYLKKPELIKLQNAFLKKHRLLIEAMDSLLLKHENVASDKPVLSFENIDHFLGKVNGYARTAFKNNSRKKIA</sequence>
<gene>
    <name evidence="1" type="ORF">CPBP_00426</name>
</gene>
<accession>A0A7L9RSY2</accession>
<name>A0A7L9RSY2_9PROT</name>
<evidence type="ECO:0000313" key="1">
    <source>
        <dbReference type="EMBL" id="QOL19662.1"/>
    </source>
</evidence>
<reference evidence="1 2" key="1">
    <citation type="submission" date="2020-06" db="EMBL/GenBank/DDBJ databases">
        <title>The endosymbiont of the kinetoplastid Bodo saltans is a Paracaedibacter-like alpha-proteobacterium possessing a putative toxin-antitoxin system.</title>
        <authorList>
            <person name="Midha S."/>
            <person name="Rigden D.J."/>
            <person name="Siozios S."/>
            <person name="Hurst G.D.D."/>
            <person name="Jackson A.P."/>
        </authorList>
    </citation>
    <scope>NUCLEOTIDE SEQUENCE [LARGE SCALE GENOMIC DNA]</scope>
    <source>
        <strain evidence="1">Lake Konstanz</strain>
    </source>
</reference>